<dbReference type="InterPro" id="IPR029063">
    <property type="entry name" value="SAM-dependent_MTases_sf"/>
</dbReference>
<dbReference type="Proteomes" id="UP000185321">
    <property type="component" value="Segment"/>
</dbReference>
<evidence type="ECO:0000313" key="2">
    <source>
        <dbReference type="Proteomes" id="UP000185321"/>
    </source>
</evidence>
<name>A0A0E3F3S6_9CAUD</name>
<keyword evidence="2" id="KW-1185">Reference proteome</keyword>
<reference evidence="1 2" key="1">
    <citation type="submission" date="2013-12" db="EMBL/GenBank/DDBJ databases">
        <title>Ecological redundancy of diverse viral populations within a natural community.</title>
        <authorList>
            <person name="Gregory A.C."/>
            <person name="LaButti K."/>
            <person name="Copeland A."/>
            <person name="Woyke T."/>
            <person name="Sullivan M.B."/>
        </authorList>
    </citation>
    <scope>NUCLEOTIDE SEQUENCE [LARGE SCALE GENOMIC DNA]</scope>
    <source>
        <strain evidence="1">Syn7803C8</strain>
    </source>
</reference>
<evidence type="ECO:0000313" key="1">
    <source>
        <dbReference type="EMBL" id="AIX21352.1"/>
    </source>
</evidence>
<gene>
    <name evidence="1" type="ORF">Syn7803C8_28</name>
</gene>
<accession>A0A0E3F3S6</accession>
<dbReference type="Pfam" id="PF13578">
    <property type="entry name" value="Methyltransf_24"/>
    <property type="match status" value="1"/>
</dbReference>
<dbReference type="Gene3D" id="3.40.50.150">
    <property type="entry name" value="Vaccinia Virus protein VP39"/>
    <property type="match status" value="1"/>
</dbReference>
<organism evidence="1 2">
    <name type="scientific">Synechococcus phage ACG-2014f_Syn7803C8</name>
    <dbReference type="NCBI Taxonomy" id="2790336"/>
    <lineage>
        <taxon>Viruses</taxon>
        <taxon>Duplodnaviria</taxon>
        <taxon>Heunggongvirae</taxon>
        <taxon>Uroviricota</taxon>
        <taxon>Caudoviricetes</taxon>
        <taxon>Pantevenvirales</taxon>
        <taxon>Kyanoviridae</taxon>
        <taxon>Atlauavirus</taxon>
        <taxon>Atlauavirus tusconc8</taxon>
    </lineage>
</organism>
<proteinExistence type="predicted"/>
<dbReference type="SUPFAM" id="SSF53335">
    <property type="entry name" value="S-adenosyl-L-methionine-dependent methyltransferases"/>
    <property type="match status" value="1"/>
</dbReference>
<dbReference type="EMBL" id="KJ019058">
    <property type="protein sequence ID" value="AIX21352.1"/>
    <property type="molecule type" value="Genomic_DNA"/>
</dbReference>
<evidence type="ECO:0008006" key="3">
    <source>
        <dbReference type="Google" id="ProtNLM"/>
    </source>
</evidence>
<protein>
    <recommendedName>
        <fullName evidence="3">Methyltransferase</fullName>
    </recommendedName>
</protein>
<sequence>MTKGYQIRGDFIASLIKQHDCKIGYEIGVSNGATFGKILKKCDNIEWHGVDPWVVCSEYDKRPNGKGKWNHDANYEKVQEIVSKYPKRAYTHRMTSVEAAKEVEDRSIDIIFIDGLHTYEGVKEDLEAWVPKIKIGGIISGHDYKGMKRHEGVTIRVNEVFGEENITTGPDVTWWLYKTEEHDD</sequence>